<proteinExistence type="predicted"/>
<gene>
    <name evidence="2" type="ORF">Plil01_001793800</name>
</gene>
<name>A0A9W6YI53_9STRA</name>
<keyword evidence="3" id="KW-1185">Reference proteome</keyword>
<dbReference type="EMBL" id="BSXW01012455">
    <property type="protein sequence ID" value="GMF65245.1"/>
    <property type="molecule type" value="Genomic_DNA"/>
</dbReference>
<comment type="caution">
    <text evidence="2">The sequence shown here is derived from an EMBL/GenBank/DDBJ whole genome shotgun (WGS) entry which is preliminary data.</text>
</comment>
<dbReference type="AlphaFoldDB" id="A0A9W6YI53"/>
<organism evidence="2 3">
    <name type="scientific">Phytophthora lilii</name>
    <dbReference type="NCBI Taxonomy" id="2077276"/>
    <lineage>
        <taxon>Eukaryota</taxon>
        <taxon>Sar</taxon>
        <taxon>Stramenopiles</taxon>
        <taxon>Oomycota</taxon>
        <taxon>Peronosporomycetes</taxon>
        <taxon>Peronosporales</taxon>
        <taxon>Peronosporaceae</taxon>
        <taxon>Phytophthora</taxon>
    </lineage>
</organism>
<sequence length="113" mass="12705">MAVSTSQCVERPNLKCYFSRVRYHVKVIVLVTLCHGLKSSFTSSGYMYMTVGSQVTPRFKYSLLATDGFIDRDLDVVIDDLNSVSSPANMRSRSMQYGEPEADMRVEYSKSPG</sequence>
<dbReference type="Proteomes" id="UP001165083">
    <property type="component" value="Unassembled WGS sequence"/>
</dbReference>
<feature type="region of interest" description="Disordered" evidence="1">
    <location>
        <begin position="86"/>
        <end position="113"/>
    </location>
</feature>
<evidence type="ECO:0000256" key="1">
    <source>
        <dbReference type="SAM" id="MobiDB-lite"/>
    </source>
</evidence>
<accession>A0A9W6YI53</accession>
<protein>
    <submittedName>
        <fullName evidence="2">Unnamed protein product</fullName>
    </submittedName>
</protein>
<feature type="compositionally biased region" description="Basic and acidic residues" evidence="1">
    <location>
        <begin position="102"/>
        <end position="113"/>
    </location>
</feature>
<evidence type="ECO:0000313" key="3">
    <source>
        <dbReference type="Proteomes" id="UP001165083"/>
    </source>
</evidence>
<feature type="compositionally biased region" description="Polar residues" evidence="1">
    <location>
        <begin position="86"/>
        <end position="95"/>
    </location>
</feature>
<reference evidence="2" key="1">
    <citation type="submission" date="2023-04" db="EMBL/GenBank/DDBJ databases">
        <title>Phytophthora lilii NBRC 32176.</title>
        <authorList>
            <person name="Ichikawa N."/>
            <person name="Sato H."/>
            <person name="Tonouchi N."/>
        </authorList>
    </citation>
    <scope>NUCLEOTIDE SEQUENCE</scope>
    <source>
        <strain evidence="2">NBRC 32176</strain>
    </source>
</reference>
<evidence type="ECO:0000313" key="2">
    <source>
        <dbReference type="EMBL" id="GMF65245.1"/>
    </source>
</evidence>